<evidence type="ECO:0000259" key="1">
    <source>
        <dbReference type="PROSITE" id="PS51462"/>
    </source>
</evidence>
<dbReference type="GO" id="GO:0003824">
    <property type="term" value="F:catalytic activity"/>
    <property type="evidence" value="ECO:0007669"/>
    <property type="project" value="UniProtKB-ARBA"/>
</dbReference>
<comment type="caution">
    <text evidence="2">The sequence shown here is derived from an EMBL/GenBank/DDBJ whole genome shotgun (WGS) entry which is preliminary data.</text>
</comment>
<organism evidence="2 3">
    <name type="scientific">Candidatus Cryptobacteroides merdipullorum</name>
    <dbReference type="NCBI Taxonomy" id="2840771"/>
    <lineage>
        <taxon>Bacteria</taxon>
        <taxon>Pseudomonadati</taxon>
        <taxon>Bacteroidota</taxon>
        <taxon>Bacteroidia</taxon>
        <taxon>Bacteroidales</taxon>
        <taxon>Candidatus Cryptobacteroides</taxon>
    </lineage>
</organism>
<dbReference type="Proteomes" id="UP000886881">
    <property type="component" value="Unassembled WGS sequence"/>
</dbReference>
<sequence length="165" mass="18779">MLPVVEPSGTVVAQASREWCHGGSMLLHPVVHLHIINRSGEIYLQQRGAHKDLLPLRWDTAVGGHVSYGEYVQEALYREAAEELRFFDFNPCWLLAYEYESKRERELVNVFAAVGDFNPQPDPDELNGGRYWTDTEIRKAAGSGLLTPNFESEYARISRMLQSLL</sequence>
<feature type="domain" description="Nudix hydrolase" evidence="1">
    <location>
        <begin position="26"/>
        <end position="160"/>
    </location>
</feature>
<dbReference type="PANTHER" id="PTHR10885:SF0">
    <property type="entry name" value="ISOPENTENYL-DIPHOSPHATE DELTA-ISOMERASE"/>
    <property type="match status" value="1"/>
</dbReference>
<dbReference type="PROSITE" id="PS51462">
    <property type="entry name" value="NUDIX"/>
    <property type="match status" value="1"/>
</dbReference>
<gene>
    <name evidence="2" type="ORF">IAC35_01910</name>
</gene>
<reference evidence="2" key="1">
    <citation type="submission" date="2020-10" db="EMBL/GenBank/DDBJ databases">
        <authorList>
            <person name="Gilroy R."/>
        </authorList>
    </citation>
    <scope>NUCLEOTIDE SEQUENCE</scope>
    <source>
        <strain evidence="2">ChiHecec2B26-709</strain>
    </source>
</reference>
<name>A0A9D1GMH5_9BACT</name>
<protein>
    <submittedName>
        <fullName evidence="2">NUDIX domain-containing protein</fullName>
    </submittedName>
</protein>
<dbReference type="AlphaFoldDB" id="A0A9D1GMH5"/>
<accession>A0A9D1GMH5</accession>
<evidence type="ECO:0000313" key="2">
    <source>
        <dbReference type="EMBL" id="HIT46596.1"/>
    </source>
</evidence>
<proteinExistence type="predicted"/>
<dbReference type="InterPro" id="IPR000086">
    <property type="entry name" value="NUDIX_hydrolase_dom"/>
</dbReference>
<dbReference type="Pfam" id="PF00293">
    <property type="entry name" value="NUDIX"/>
    <property type="match status" value="1"/>
</dbReference>
<dbReference type="InterPro" id="IPR015797">
    <property type="entry name" value="NUDIX_hydrolase-like_dom_sf"/>
</dbReference>
<dbReference type="Gene3D" id="3.90.79.10">
    <property type="entry name" value="Nucleoside Triphosphate Pyrophosphohydrolase"/>
    <property type="match status" value="1"/>
</dbReference>
<dbReference type="EMBL" id="DVLC01000036">
    <property type="protein sequence ID" value="HIT46596.1"/>
    <property type="molecule type" value="Genomic_DNA"/>
</dbReference>
<dbReference type="SUPFAM" id="SSF55811">
    <property type="entry name" value="Nudix"/>
    <property type="match status" value="1"/>
</dbReference>
<dbReference type="PANTHER" id="PTHR10885">
    <property type="entry name" value="ISOPENTENYL-DIPHOSPHATE DELTA-ISOMERASE"/>
    <property type="match status" value="1"/>
</dbReference>
<reference evidence="2" key="2">
    <citation type="journal article" date="2021" name="PeerJ">
        <title>Extensive microbial diversity within the chicken gut microbiome revealed by metagenomics and culture.</title>
        <authorList>
            <person name="Gilroy R."/>
            <person name="Ravi A."/>
            <person name="Getino M."/>
            <person name="Pursley I."/>
            <person name="Horton D.L."/>
            <person name="Alikhan N.F."/>
            <person name="Baker D."/>
            <person name="Gharbi K."/>
            <person name="Hall N."/>
            <person name="Watson M."/>
            <person name="Adriaenssens E.M."/>
            <person name="Foster-Nyarko E."/>
            <person name="Jarju S."/>
            <person name="Secka A."/>
            <person name="Antonio M."/>
            <person name="Oren A."/>
            <person name="Chaudhuri R.R."/>
            <person name="La Ragione R."/>
            <person name="Hildebrand F."/>
            <person name="Pallen M.J."/>
        </authorList>
    </citation>
    <scope>NUCLEOTIDE SEQUENCE</scope>
    <source>
        <strain evidence="2">ChiHecec2B26-709</strain>
    </source>
</reference>
<evidence type="ECO:0000313" key="3">
    <source>
        <dbReference type="Proteomes" id="UP000886881"/>
    </source>
</evidence>